<dbReference type="GO" id="GO:0003723">
    <property type="term" value="F:RNA binding"/>
    <property type="evidence" value="ECO:0007669"/>
    <property type="project" value="TreeGrafter"/>
</dbReference>
<evidence type="ECO:0000256" key="5">
    <source>
        <dbReference type="RuleBase" id="RU364039"/>
    </source>
</evidence>
<dbReference type="InterPro" id="IPR001790">
    <property type="entry name" value="Ribosomal_uL10"/>
</dbReference>
<dbReference type="GO" id="GO:0000027">
    <property type="term" value="P:ribosomal large subunit assembly"/>
    <property type="evidence" value="ECO:0007669"/>
    <property type="project" value="InterPro"/>
</dbReference>
<comment type="function">
    <text evidence="1 5">Component of the ribosome assembly machinery. Nuclear paralog of the ribosomal protein P0, it binds pre-60S subunits at an early stage of assembly in the nucleolus, and is replaced by P0 in cytoplasmic pre-60S subunits and mature 80S ribosomes.</text>
</comment>
<dbReference type="PANTHER" id="PTHR45841">
    <property type="entry name" value="MRNA TURNOVER PROTEIN 4 MRTO4"/>
    <property type="match status" value="1"/>
</dbReference>
<dbReference type="EMBL" id="CAJNOG010000006">
    <property type="protein sequence ID" value="CAF0733661.1"/>
    <property type="molecule type" value="Genomic_DNA"/>
</dbReference>
<sequence length="257" mass="29737">MPKSKRAQRITIAKSSKKLKTNRGLELKQELVKKIRTRLDDCSHLFVVRLYNERTDKLQTVRAHFPPSESSYFFFGKNRVMQLALGRTPATEYLPSLSKISPYLVGKMGIMLTNRKPQEILEYFNKLEMEDFARAGNQVKETVTIDEGSLDGFQHTMEPLLRSLGLMTTLKKGIIHLLQPFTICKKGDTLTPEQAKLLKLFQHPLAQFKIKVKAHWDKNSEQVKVFDLHEEEDGNNDDDQEQAEEIDEEMIEQDDEN</sequence>
<feature type="region of interest" description="Disordered" evidence="6">
    <location>
        <begin position="226"/>
        <end position="257"/>
    </location>
</feature>
<dbReference type="FunFam" id="3.90.105.20:FF:000003">
    <property type="entry name" value="Ribosome assembly factor mrt4"/>
    <property type="match status" value="1"/>
</dbReference>
<comment type="subunit">
    <text evidence="5">Associates with the pre-60S ribosomal particle.</text>
</comment>
<evidence type="ECO:0000259" key="7">
    <source>
        <dbReference type="Pfam" id="PF17777"/>
    </source>
</evidence>
<dbReference type="GO" id="GO:0030687">
    <property type="term" value="C:preribosome, large subunit precursor"/>
    <property type="evidence" value="ECO:0007669"/>
    <property type="project" value="TreeGrafter"/>
</dbReference>
<name>A0A813N2C4_9BILA</name>
<dbReference type="GO" id="GO:0005730">
    <property type="term" value="C:nucleolus"/>
    <property type="evidence" value="ECO:0007669"/>
    <property type="project" value="UniProtKB-SubCell"/>
</dbReference>
<dbReference type="InterPro" id="IPR043141">
    <property type="entry name" value="Ribosomal_uL10-like_sf"/>
</dbReference>
<dbReference type="GO" id="GO:0005737">
    <property type="term" value="C:cytoplasm"/>
    <property type="evidence" value="ECO:0007669"/>
    <property type="project" value="UniProtKB-SubCell"/>
</dbReference>
<dbReference type="PANTHER" id="PTHR45841:SF1">
    <property type="entry name" value="MRNA TURNOVER PROTEIN 4 HOMOLOG"/>
    <property type="match status" value="1"/>
</dbReference>
<dbReference type="Pfam" id="PF00466">
    <property type="entry name" value="Ribosomal_L10"/>
    <property type="match status" value="1"/>
</dbReference>
<dbReference type="Pfam" id="PF17777">
    <property type="entry name" value="RL10P_insert"/>
    <property type="match status" value="1"/>
</dbReference>
<comment type="caution">
    <text evidence="8">The sequence shown here is derived from an EMBL/GenBank/DDBJ whole genome shotgun (WGS) entry which is preliminary data.</text>
</comment>
<dbReference type="InterPro" id="IPR040637">
    <property type="entry name" value="Ribosomal_uL10-like_insert"/>
</dbReference>
<dbReference type="Proteomes" id="UP000663845">
    <property type="component" value="Unassembled WGS sequence"/>
</dbReference>
<dbReference type="CDD" id="cd05796">
    <property type="entry name" value="Ribosomal_P0_like"/>
    <property type="match status" value="1"/>
</dbReference>
<dbReference type="Gene3D" id="3.90.105.20">
    <property type="match status" value="1"/>
</dbReference>
<evidence type="ECO:0000256" key="2">
    <source>
        <dbReference type="ARBA" id="ARBA00008889"/>
    </source>
</evidence>
<dbReference type="AlphaFoldDB" id="A0A813N2C4"/>
<dbReference type="Gene3D" id="3.30.70.1730">
    <property type="match status" value="1"/>
</dbReference>
<reference evidence="8" key="1">
    <citation type="submission" date="2021-02" db="EMBL/GenBank/DDBJ databases">
        <authorList>
            <person name="Nowell W R."/>
        </authorList>
    </citation>
    <scope>NUCLEOTIDE SEQUENCE</scope>
</reference>
<dbReference type="InterPro" id="IPR043164">
    <property type="entry name" value="Ribosomal_uL10-like_insert_sf"/>
</dbReference>
<evidence type="ECO:0000256" key="3">
    <source>
        <dbReference type="ARBA" id="ARBA00022490"/>
    </source>
</evidence>
<organism evidence="8 9">
    <name type="scientific">Adineta steineri</name>
    <dbReference type="NCBI Taxonomy" id="433720"/>
    <lineage>
        <taxon>Eukaryota</taxon>
        <taxon>Metazoa</taxon>
        <taxon>Spiralia</taxon>
        <taxon>Gnathifera</taxon>
        <taxon>Rotifera</taxon>
        <taxon>Eurotatoria</taxon>
        <taxon>Bdelloidea</taxon>
        <taxon>Adinetida</taxon>
        <taxon>Adinetidae</taxon>
        <taxon>Adineta</taxon>
    </lineage>
</organism>
<keyword evidence="4 5" id="KW-0539">Nucleus</keyword>
<comment type="similarity">
    <text evidence="2 5">Belongs to the universal ribosomal protein uL10 family.</text>
</comment>
<evidence type="ECO:0000256" key="4">
    <source>
        <dbReference type="ARBA" id="ARBA00023242"/>
    </source>
</evidence>
<feature type="compositionally biased region" description="Acidic residues" evidence="6">
    <location>
        <begin position="229"/>
        <end position="257"/>
    </location>
</feature>
<dbReference type="GO" id="GO:0000956">
    <property type="term" value="P:nuclear-transcribed mRNA catabolic process"/>
    <property type="evidence" value="ECO:0007669"/>
    <property type="project" value="TreeGrafter"/>
</dbReference>
<keyword evidence="5" id="KW-0690">Ribosome biogenesis</keyword>
<evidence type="ECO:0000313" key="8">
    <source>
        <dbReference type="EMBL" id="CAF0733661.1"/>
    </source>
</evidence>
<comment type="subcellular location">
    <subcellularLocation>
        <location evidence="5">Cytoplasm</location>
    </subcellularLocation>
    <subcellularLocation>
        <location evidence="5">Nucleus</location>
        <location evidence="5">Nucleolus</location>
    </subcellularLocation>
</comment>
<dbReference type="SUPFAM" id="SSF160369">
    <property type="entry name" value="Ribosomal protein L10-like"/>
    <property type="match status" value="1"/>
</dbReference>
<accession>A0A813N2C4</accession>
<feature type="domain" description="Large ribosomal subunit protein uL10-like insertion" evidence="7">
    <location>
        <begin position="133"/>
        <end position="201"/>
    </location>
</feature>
<protein>
    <recommendedName>
        <fullName evidence="5">Ribosome assembly factor mrt4</fullName>
    </recommendedName>
</protein>
<dbReference type="InterPro" id="IPR051742">
    <property type="entry name" value="Ribosome_Assembly_uL10"/>
</dbReference>
<evidence type="ECO:0000256" key="6">
    <source>
        <dbReference type="SAM" id="MobiDB-lite"/>
    </source>
</evidence>
<proteinExistence type="inferred from homology"/>
<evidence type="ECO:0000313" key="9">
    <source>
        <dbReference type="Proteomes" id="UP000663845"/>
    </source>
</evidence>
<dbReference type="InterPro" id="IPR033867">
    <property type="entry name" value="Mrt4"/>
</dbReference>
<keyword evidence="3 5" id="KW-0963">Cytoplasm</keyword>
<evidence type="ECO:0000256" key="1">
    <source>
        <dbReference type="ARBA" id="ARBA00004046"/>
    </source>
</evidence>
<gene>
    <name evidence="8" type="ORF">JYZ213_LOCUS1397</name>
</gene>
<dbReference type="GO" id="GO:0006364">
    <property type="term" value="P:rRNA processing"/>
    <property type="evidence" value="ECO:0007669"/>
    <property type="project" value="TreeGrafter"/>
</dbReference>